<comment type="caution">
    <text evidence="5">The sequence shown here is derived from an EMBL/GenBank/DDBJ whole genome shotgun (WGS) entry which is preliminary data.</text>
</comment>
<organism evidence="5 6">
    <name type="scientific">Marinobacter guineae</name>
    <dbReference type="NCBI Taxonomy" id="432303"/>
    <lineage>
        <taxon>Bacteria</taxon>
        <taxon>Pseudomonadati</taxon>
        <taxon>Pseudomonadota</taxon>
        <taxon>Gammaproteobacteria</taxon>
        <taxon>Pseudomonadales</taxon>
        <taxon>Marinobacteraceae</taxon>
        <taxon>Marinobacter</taxon>
    </lineage>
</organism>
<dbReference type="InterPro" id="IPR003726">
    <property type="entry name" value="HCY_dom"/>
</dbReference>
<keyword evidence="1 3" id="KW-0489">Methyltransferase</keyword>
<reference evidence="5 6" key="1">
    <citation type="submission" date="2017-09" db="EMBL/GenBank/DDBJ databases">
        <title>The draft genome sequences of Marinobacter guineae M3B.</title>
        <authorList>
            <person name="Cao J."/>
        </authorList>
    </citation>
    <scope>NUCLEOTIDE SEQUENCE [LARGE SCALE GENOMIC DNA]</scope>
    <source>
        <strain evidence="5 6">M3B</strain>
    </source>
</reference>
<evidence type="ECO:0000256" key="3">
    <source>
        <dbReference type="PROSITE-ProRule" id="PRU00333"/>
    </source>
</evidence>
<dbReference type="GO" id="GO:0032259">
    <property type="term" value="P:methylation"/>
    <property type="evidence" value="ECO:0007669"/>
    <property type="project" value="UniProtKB-KW"/>
</dbReference>
<dbReference type="PANTHER" id="PTHR11103:SF18">
    <property type="entry name" value="SLR1189 PROTEIN"/>
    <property type="match status" value="1"/>
</dbReference>
<proteinExistence type="predicted"/>
<dbReference type="EMBL" id="NTFI01000003">
    <property type="protein sequence ID" value="PHQ25027.1"/>
    <property type="molecule type" value="Genomic_DNA"/>
</dbReference>
<dbReference type="PROSITE" id="PS50970">
    <property type="entry name" value="HCY"/>
    <property type="match status" value="1"/>
</dbReference>
<evidence type="ECO:0000256" key="2">
    <source>
        <dbReference type="ARBA" id="ARBA00022679"/>
    </source>
</evidence>
<sequence>MKQLLENKPFILMEAAIVEQLRRSGEVRLHDTLVNAPLIYDPAAREIMSAIYLEYMRLAQSKRLPILVCTPTWRANRDRVYESDVSNTVNLDAVSFMRELRDSQGYCDASVKIGGMIGCKNDCYQPDEGLSALEAQHFHTWQIQQLTSGGVNFLIAETLPNVQEALGIAKAMEVTGVPYIISFVISRDGRVLDGSSLEAAIDLIDSGTSRPPLGYMVNCAHPSFLCPEHQPGDIFNRLVGYQANASSLDHCDLEKADELQADDVIEWGQLMLTLNNLYGLKIFGGCCGTSVEHLQYLIENMKS</sequence>
<keyword evidence="3" id="KW-0862">Zinc</keyword>
<name>A0A2G1VE24_9GAMM</name>
<dbReference type="GO" id="GO:0046872">
    <property type="term" value="F:metal ion binding"/>
    <property type="evidence" value="ECO:0007669"/>
    <property type="project" value="UniProtKB-KW"/>
</dbReference>
<protein>
    <submittedName>
        <fullName evidence="5">Homocysteine methyltransferase</fullName>
    </submittedName>
</protein>
<gene>
    <name evidence="5" type="ORF">CLH62_11790</name>
</gene>
<dbReference type="Proteomes" id="UP000229044">
    <property type="component" value="Unassembled WGS sequence"/>
</dbReference>
<keyword evidence="2 3" id="KW-0808">Transferase</keyword>
<feature type="binding site" evidence="3">
    <location>
        <position position="219"/>
    </location>
    <ligand>
        <name>Zn(2+)</name>
        <dbReference type="ChEBI" id="CHEBI:29105"/>
    </ligand>
</feature>
<comment type="cofactor">
    <cofactor evidence="3">
        <name>Zn(2+)</name>
        <dbReference type="ChEBI" id="CHEBI:29105"/>
    </cofactor>
</comment>
<keyword evidence="6" id="KW-1185">Reference proteome</keyword>
<evidence type="ECO:0000313" key="5">
    <source>
        <dbReference type="EMBL" id="PHQ25027.1"/>
    </source>
</evidence>
<feature type="binding site" evidence="3">
    <location>
        <position position="286"/>
    </location>
    <ligand>
        <name>Zn(2+)</name>
        <dbReference type="ChEBI" id="CHEBI:29105"/>
    </ligand>
</feature>
<feature type="binding site" evidence="3">
    <location>
        <position position="287"/>
    </location>
    <ligand>
        <name>Zn(2+)</name>
        <dbReference type="ChEBI" id="CHEBI:29105"/>
    </ligand>
</feature>
<feature type="domain" description="Hcy-binding" evidence="4">
    <location>
        <begin position="1"/>
        <end position="301"/>
    </location>
</feature>
<evidence type="ECO:0000313" key="6">
    <source>
        <dbReference type="Proteomes" id="UP000229044"/>
    </source>
</evidence>
<dbReference type="GO" id="GO:0008168">
    <property type="term" value="F:methyltransferase activity"/>
    <property type="evidence" value="ECO:0007669"/>
    <property type="project" value="UniProtKB-UniRule"/>
</dbReference>
<accession>A0A2G1VE24</accession>
<dbReference type="Gene3D" id="3.20.20.330">
    <property type="entry name" value="Homocysteine-binding-like domain"/>
    <property type="match status" value="1"/>
</dbReference>
<dbReference type="SUPFAM" id="SSF82282">
    <property type="entry name" value="Homocysteine S-methyltransferase"/>
    <property type="match status" value="1"/>
</dbReference>
<evidence type="ECO:0000256" key="1">
    <source>
        <dbReference type="ARBA" id="ARBA00022603"/>
    </source>
</evidence>
<dbReference type="InterPro" id="IPR036589">
    <property type="entry name" value="HCY_dom_sf"/>
</dbReference>
<dbReference type="Pfam" id="PF02574">
    <property type="entry name" value="S-methyl_trans"/>
    <property type="match status" value="1"/>
</dbReference>
<dbReference type="PANTHER" id="PTHR11103">
    <property type="entry name" value="SLR1189 PROTEIN"/>
    <property type="match status" value="1"/>
</dbReference>
<evidence type="ECO:0000259" key="4">
    <source>
        <dbReference type="PROSITE" id="PS50970"/>
    </source>
</evidence>
<keyword evidence="3" id="KW-0479">Metal-binding</keyword>
<dbReference type="AlphaFoldDB" id="A0A2G1VE24"/>